<dbReference type="PANTHER" id="PTHR33744">
    <property type="entry name" value="CARBOHYDRATE DIACID REGULATOR"/>
    <property type="match status" value="1"/>
</dbReference>
<sequence length="414" mass="47825">MSQPLEKILALTNINDITEMVSTYLKKPVVVESDQFSLLAYSSYYIEQFDEANQQTIFAKRWTIPILEKFMEQGVVEQLKSIPVPFHVPPIKDIGLNPRVVVSAKYKDQIFGYIWVQEIDPPLTDAQMEFLQNVSVHVGRILYKENQLKVMKDEKKNEFYKKVMNETYRTENQIKWEAANVNVVLPANFLVTVFTITQIDEVIFEELGETIRLFVNALDRPAHLFTDELKIIVIIGSNSPAAELSESAEQLVHTVLSQCKSQAVYAGIGNEYTSILKMRTSYLEALRVIHTAEFLGAPSLLTFNYKKLGVLRYLEAAARFNSETQYVNEDLLKLQRKDKESQSNLLQTLEVYLLNNCRIKPAAEQLFIHTNTLKYRLKQITDLTSIDFEDFNMNCQLFIDLQLMKRKKQTAEHE</sequence>
<reference evidence="5" key="1">
    <citation type="submission" date="2016-05" db="EMBL/GenBank/DDBJ databases">
        <authorList>
            <person name="Liu B."/>
            <person name="Wang J."/>
            <person name="Zhu Y."/>
            <person name="Liu G."/>
            <person name="Chen Q."/>
            <person name="Chen Z."/>
            <person name="Lan J."/>
            <person name="Che J."/>
            <person name="Ge C."/>
            <person name="Shi H."/>
            <person name="Pan Z."/>
            <person name="Liu X."/>
        </authorList>
    </citation>
    <scope>NUCLEOTIDE SEQUENCE [LARGE SCALE GENOMIC DNA]</scope>
    <source>
        <strain evidence="5">FJAT-27215</strain>
    </source>
</reference>
<evidence type="ECO:0000313" key="4">
    <source>
        <dbReference type="EMBL" id="OCA82840.1"/>
    </source>
</evidence>
<evidence type="ECO:0000259" key="3">
    <source>
        <dbReference type="Pfam" id="PF17853"/>
    </source>
</evidence>
<dbReference type="EMBL" id="MAYT01000029">
    <property type="protein sequence ID" value="OCA82840.1"/>
    <property type="molecule type" value="Genomic_DNA"/>
</dbReference>
<evidence type="ECO:0000256" key="1">
    <source>
        <dbReference type="ARBA" id="ARBA00006754"/>
    </source>
</evidence>
<dbReference type="InterPro" id="IPR042070">
    <property type="entry name" value="PucR_C-HTH_sf"/>
</dbReference>
<proteinExistence type="inferred from homology"/>
<dbReference type="Gene3D" id="1.10.10.2840">
    <property type="entry name" value="PucR C-terminal helix-turn-helix domain"/>
    <property type="match status" value="1"/>
</dbReference>
<dbReference type="InterPro" id="IPR041522">
    <property type="entry name" value="CdaR_GGDEF"/>
</dbReference>
<dbReference type="Proteomes" id="UP000092578">
    <property type="component" value="Unassembled WGS sequence"/>
</dbReference>
<evidence type="ECO:0000259" key="2">
    <source>
        <dbReference type="Pfam" id="PF13556"/>
    </source>
</evidence>
<dbReference type="PANTHER" id="PTHR33744:SF1">
    <property type="entry name" value="DNA-BINDING TRANSCRIPTIONAL ACTIVATOR ADER"/>
    <property type="match status" value="1"/>
</dbReference>
<accession>A0A1B9AG74</accession>
<gene>
    <name evidence="4" type="ORF">A8F95_13985</name>
</gene>
<dbReference type="Pfam" id="PF13556">
    <property type="entry name" value="HTH_30"/>
    <property type="match status" value="1"/>
</dbReference>
<name>A0A1B9AG74_9BACI</name>
<comment type="similarity">
    <text evidence="1">Belongs to the CdaR family.</text>
</comment>
<feature type="domain" description="CdaR GGDEF-like" evidence="3">
    <location>
        <begin position="171"/>
        <end position="290"/>
    </location>
</feature>
<dbReference type="RefSeq" id="WP_065411712.1">
    <property type="nucleotide sequence ID" value="NZ_MAYT01000029.1"/>
</dbReference>
<organism evidence="4 5">
    <name type="scientific">Pseudobacillus wudalianchiensis</name>
    <dbReference type="NCBI Taxonomy" id="1743143"/>
    <lineage>
        <taxon>Bacteria</taxon>
        <taxon>Bacillati</taxon>
        <taxon>Bacillota</taxon>
        <taxon>Bacilli</taxon>
        <taxon>Bacillales</taxon>
        <taxon>Bacillaceae</taxon>
        <taxon>Pseudobacillus</taxon>
    </lineage>
</organism>
<dbReference type="InterPro" id="IPR051448">
    <property type="entry name" value="CdaR-like_regulators"/>
</dbReference>
<comment type="caution">
    <text evidence="4">The sequence shown here is derived from an EMBL/GenBank/DDBJ whole genome shotgun (WGS) entry which is preliminary data.</text>
</comment>
<dbReference type="InterPro" id="IPR025736">
    <property type="entry name" value="PucR_C-HTH_dom"/>
</dbReference>
<evidence type="ECO:0008006" key="6">
    <source>
        <dbReference type="Google" id="ProtNLM"/>
    </source>
</evidence>
<keyword evidence="5" id="KW-1185">Reference proteome</keyword>
<dbReference type="Pfam" id="PF17853">
    <property type="entry name" value="GGDEF_2"/>
    <property type="match status" value="1"/>
</dbReference>
<protein>
    <recommendedName>
        <fullName evidence="6">PucR family transcriptional regulator</fullName>
    </recommendedName>
</protein>
<evidence type="ECO:0000313" key="5">
    <source>
        <dbReference type="Proteomes" id="UP000092578"/>
    </source>
</evidence>
<dbReference type="AlphaFoldDB" id="A0A1B9AG74"/>
<feature type="domain" description="PucR C-terminal helix-turn-helix" evidence="2">
    <location>
        <begin position="345"/>
        <end position="402"/>
    </location>
</feature>